<dbReference type="Proteomes" id="UP001211005">
    <property type="component" value="Plasmid unnamed1"/>
</dbReference>
<geneLocation type="plasmid" evidence="2 3">
    <name>unnamed1</name>
</geneLocation>
<evidence type="ECO:0000313" key="2">
    <source>
        <dbReference type="EMBL" id="WBA44155.1"/>
    </source>
</evidence>
<dbReference type="RefSeq" id="WP_269562187.1">
    <property type="nucleotide sequence ID" value="NZ_CP114768.1"/>
</dbReference>
<keyword evidence="3" id="KW-1185">Reference proteome</keyword>
<reference evidence="2 3" key="1">
    <citation type="submission" date="2022-12" db="EMBL/GenBank/DDBJ databases">
        <title>Hymenobacter canadensis sp. nov. isolated from lake water of the Cambridge Bay, Canada.</title>
        <authorList>
            <person name="Kim W.H."/>
            <person name="Lee Y.M."/>
        </authorList>
    </citation>
    <scope>NUCLEOTIDE SEQUENCE [LARGE SCALE GENOMIC DNA]</scope>
    <source>
        <strain evidence="2 3">PAMC 29467</strain>
        <plasmid evidence="2 3">unnamed1</plasmid>
    </source>
</reference>
<name>A0ABY7LY07_9BACT</name>
<evidence type="ECO:0000313" key="3">
    <source>
        <dbReference type="Proteomes" id="UP001211005"/>
    </source>
</evidence>
<feature type="region of interest" description="Disordered" evidence="1">
    <location>
        <begin position="82"/>
        <end position="108"/>
    </location>
</feature>
<keyword evidence="2" id="KW-0614">Plasmid</keyword>
<evidence type="ECO:0008006" key="4">
    <source>
        <dbReference type="Google" id="ProtNLM"/>
    </source>
</evidence>
<proteinExistence type="predicted"/>
<protein>
    <recommendedName>
        <fullName evidence="4">Histone H1</fullName>
    </recommendedName>
</protein>
<accession>A0ABY7LY07</accession>
<gene>
    <name evidence="2" type="ORF">O3303_19900</name>
</gene>
<sequence length="108" mass="11631">MTKSQQQLQVTLAECLQVNLGGLNTRHAKKLQKTIANASKKLARKYARFEAKEQKGAKKAKPLAALPAPKKQVLRVIKTVPQPTAKRAAPVARGAQKKSLPGKVAAQA</sequence>
<evidence type="ECO:0000256" key="1">
    <source>
        <dbReference type="SAM" id="MobiDB-lite"/>
    </source>
</evidence>
<dbReference type="EMBL" id="CP114768">
    <property type="protein sequence ID" value="WBA44155.1"/>
    <property type="molecule type" value="Genomic_DNA"/>
</dbReference>
<organism evidence="2 3">
    <name type="scientific">Hymenobacter canadensis</name>
    <dbReference type="NCBI Taxonomy" id="2999067"/>
    <lineage>
        <taxon>Bacteria</taxon>
        <taxon>Pseudomonadati</taxon>
        <taxon>Bacteroidota</taxon>
        <taxon>Cytophagia</taxon>
        <taxon>Cytophagales</taxon>
        <taxon>Hymenobacteraceae</taxon>
        <taxon>Hymenobacter</taxon>
    </lineage>
</organism>